<reference evidence="5 6" key="1">
    <citation type="submission" date="2019-04" db="EMBL/GenBank/DDBJ databases">
        <title>Salinimonas iocasae sp. nov., a halophilic bacterium isolated from the outer tube casing of tubeworms in Okinawa Trough.</title>
        <authorList>
            <person name="Zhang H."/>
            <person name="Wang H."/>
            <person name="Li C."/>
        </authorList>
    </citation>
    <scope>NUCLEOTIDE SEQUENCE [LARGE SCALE GENOMIC DNA]</scope>
    <source>
        <strain evidence="5 6">KX18D6</strain>
    </source>
</reference>
<dbReference type="Pfam" id="PF13245">
    <property type="entry name" value="AAA_19"/>
    <property type="match status" value="1"/>
</dbReference>
<keyword evidence="3" id="KW-0269">Exonuclease</keyword>
<feature type="domain" description="AAA+ ATPase" evidence="4">
    <location>
        <begin position="171"/>
        <end position="380"/>
    </location>
</feature>
<sequence length="620" mass="68009">MQLIAFPDTFTELADVELIDGYFASQFYCDSDAEHQRLWFMILVALSYHQRQGHTCLVVDVLANTRLFEDAQSESKGWLFPAQPVLNEAVERAMSQCNYNDALCYEQGRLYTLRYWQFENDIASALSARIARIAPEPAHYERLRPIWPILFPATGAMLQDWQQIATAAALQQRFTIINGGPGTGKTYTVTRLLLALQCMNSLSLNIQLAAPTGKAAQRMNESVSHALGQLQADLPPDLISSVSTDAVTVHRLLGISRYGVQTRHHAQSPLNCDVLIIDEASMVDTALMARIVRALPEHAALILVGDADQLPAVESGNVLEALINDQRNDEVSEPLSAHLKKLNPRLPALAISNQARDYVQTLKVSQRFSGDLSVVARGIRQGEADEAMAGISCLAALPDDIMAASDGVSMVSPDKFESGLSVMAKQCFSAIAQSKSVTEALAAMQTCRWLTSTRRGPLGVEQLNLNIEQALGVIAAGAVSRHYKGRPVMVTQNNYAQRLFNGDVGIIWPDENHQLKAWFETETGLRAVSLSRLPTVETVYAMTVHKSQGSEFARVLMILAPPLSSQMAALNTRELLYTGLTRAKRACMLIATTSQFTQVVNTRVQRHSGLASLMSQAGTK</sequence>
<dbReference type="InterPro" id="IPR049550">
    <property type="entry name" value="RecD_N"/>
</dbReference>
<dbReference type="CDD" id="cd18809">
    <property type="entry name" value="SF1_C_RecD"/>
    <property type="match status" value="1"/>
</dbReference>
<comment type="function">
    <text evidence="3">A helicase/nuclease that prepares dsDNA breaks (DSB) for recombinational DNA repair. Binds to DSBs and unwinds DNA via a highly rapid and processive ATP-dependent bidirectional helicase activity. Unwinds dsDNA until it encounters a Chi (crossover hotspot instigator) sequence from the 3' direction. Cuts ssDNA a few nucleotides 3' to the Chi site. The properties and activities of the enzyme are changed at Chi. The Chi-altered holoenzyme produces a long 3'-ssDNA overhang and facilitates RecA-binding to the ssDNA for homologous DNA recombination and repair. Holoenzyme degrades any linearized DNA that is unable to undergo homologous recombination. In the holoenzyme this subunit has ssDNA-dependent ATPase and 5'-3' helicase activity. When added to pre-assembled RecBC greatly stimulates nuclease activity and augments holoenzyme processivity. Negatively regulates the RecA-loading ability of RecBCD.</text>
</comment>
<comment type="catalytic activity">
    <reaction evidence="3">
        <text>ATP + H2O = ADP + phosphate + H(+)</text>
        <dbReference type="Rhea" id="RHEA:13065"/>
        <dbReference type="ChEBI" id="CHEBI:15377"/>
        <dbReference type="ChEBI" id="CHEBI:15378"/>
        <dbReference type="ChEBI" id="CHEBI:30616"/>
        <dbReference type="ChEBI" id="CHEBI:43474"/>
        <dbReference type="ChEBI" id="CHEBI:456216"/>
        <dbReference type="EC" id="5.6.2.3"/>
    </reaction>
</comment>
<dbReference type="AlphaFoldDB" id="A0A5B7YD82"/>
<dbReference type="HAMAP" id="MF_01487">
    <property type="entry name" value="RecD"/>
    <property type="match status" value="1"/>
</dbReference>
<dbReference type="EMBL" id="CP039852">
    <property type="protein sequence ID" value="QCZ93236.1"/>
    <property type="molecule type" value="Genomic_DNA"/>
</dbReference>
<keyword evidence="3 5" id="KW-0378">Hydrolase</keyword>
<keyword evidence="6" id="KW-1185">Reference proteome</keyword>
<dbReference type="Gene3D" id="2.30.30.940">
    <property type="match status" value="1"/>
</dbReference>
<dbReference type="OrthoDB" id="9803432at2"/>
<name>A0A5B7YD82_9ALTE</name>
<dbReference type="InterPro" id="IPR027785">
    <property type="entry name" value="UvrD-like_helicase_C"/>
</dbReference>
<keyword evidence="3" id="KW-0413">Isomerase</keyword>
<comment type="subunit">
    <text evidence="3">Heterotrimer of RecB, RecC and RecD. All subunits contribute to DNA-binding.</text>
</comment>
<dbReference type="Proteomes" id="UP000304912">
    <property type="component" value="Chromosome"/>
</dbReference>
<dbReference type="SUPFAM" id="SSF52540">
    <property type="entry name" value="P-loop containing nucleoside triphosphate hydrolases"/>
    <property type="match status" value="1"/>
</dbReference>
<dbReference type="GO" id="GO:0009338">
    <property type="term" value="C:exodeoxyribonuclease V complex"/>
    <property type="evidence" value="ECO:0007669"/>
    <property type="project" value="InterPro"/>
</dbReference>
<dbReference type="GO" id="GO:0016887">
    <property type="term" value="F:ATP hydrolysis activity"/>
    <property type="evidence" value="ECO:0007669"/>
    <property type="project" value="RHEA"/>
</dbReference>
<feature type="binding site" evidence="3">
    <location>
        <begin position="179"/>
        <end position="186"/>
    </location>
    <ligand>
        <name>ATP</name>
        <dbReference type="ChEBI" id="CHEBI:30616"/>
    </ligand>
</feature>
<dbReference type="GO" id="GO:0043139">
    <property type="term" value="F:5'-3' DNA helicase activity"/>
    <property type="evidence" value="ECO:0007669"/>
    <property type="project" value="UniProtKB-UniRule"/>
</dbReference>
<dbReference type="CDD" id="cd17933">
    <property type="entry name" value="DEXSc_RecD-like"/>
    <property type="match status" value="1"/>
</dbReference>
<evidence type="ECO:0000259" key="4">
    <source>
        <dbReference type="SMART" id="SM00382"/>
    </source>
</evidence>
<dbReference type="KEGG" id="salk:FBQ74_06930"/>
<evidence type="ECO:0000256" key="2">
    <source>
        <dbReference type="ARBA" id="ARBA00022840"/>
    </source>
</evidence>
<evidence type="ECO:0000313" key="6">
    <source>
        <dbReference type="Proteomes" id="UP000304912"/>
    </source>
</evidence>
<dbReference type="InterPro" id="IPR006344">
    <property type="entry name" value="RecD"/>
</dbReference>
<dbReference type="PANTHER" id="PTHR43788:SF6">
    <property type="entry name" value="DNA HELICASE B"/>
    <property type="match status" value="1"/>
</dbReference>
<protein>
    <recommendedName>
        <fullName evidence="3">RecBCD enzyme subunit RecD</fullName>
        <ecNumber evidence="3">5.6.2.3</ecNumber>
    </recommendedName>
    <alternativeName>
        <fullName evidence="3">DNA 5'-3' helicase subunit RecD</fullName>
    </alternativeName>
    <alternativeName>
        <fullName evidence="3">Exonuclease V subunit RecD</fullName>
        <shortName evidence="3">ExoV subunit RecD</shortName>
    </alternativeName>
    <alternativeName>
        <fullName evidence="3">Helicase/nuclease RecBCD subunit RecD</fullName>
    </alternativeName>
</protein>
<dbReference type="InterPro" id="IPR027417">
    <property type="entry name" value="P-loop_NTPase"/>
</dbReference>
<keyword evidence="3" id="KW-0234">DNA repair</keyword>
<keyword evidence="1 3" id="KW-0547">Nucleotide-binding</keyword>
<dbReference type="GO" id="GO:0003677">
    <property type="term" value="F:DNA binding"/>
    <property type="evidence" value="ECO:0007669"/>
    <property type="project" value="UniProtKB-UniRule"/>
</dbReference>
<dbReference type="EC" id="5.6.2.3" evidence="3"/>
<evidence type="ECO:0000256" key="3">
    <source>
        <dbReference type="HAMAP-Rule" id="MF_01487"/>
    </source>
</evidence>
<dbReference type="InterPro" id="IPR050534">
    <property type="entry name" value="Coronavir_polyprotein_1ab"/>
</dbReference>
<comment type="similarity">
    <text evidence="3">Belongs to the RecD family.</text>
</comment>
<gene>
    <name evidence="3 5" type="primary">recD</name>
    <name evidence="5" type="ORF">FBQ74_06930</name>
</gene>
<keyword evidence="3" id="KW-0227">DNA damage</keyword>
<dbReference type="SMART" id="SM00382">
    <property type="entry name" value="AAA"/>
    <property type="match status" value="1"/>
</dbReference>
<dbReference type="RefSeq" id="WP_139755982.1">
    <property type="nucleotide sequence ID" value="NZ_CP039852.1"/>
</dbReference>
<evidence type="ECO:0000313" key="5">
    <source>
        <dbReference type="EMBL" id="QCZ93236.1"/>
    </source>
</evidence>
<dbReference type="Gene3D" id="3.40.50.300">
    <property type="entry name" value="P-loop containing nucleotide triphosphate hydrolases"/>
    <property type="match status" value="2"/>
</dbReference>
<keyword evidence="3" id="KW-0540">Nuclease</keyword>
<keyword evidence="3" id="KW-0238">DNA-binding</keyword>
<dbReference type="Pfam" id="PF21185">
    <property type="entry name" value="RecD_N"/>
    <property type="match status" value="1"/>
</dbReference>
<dbReference type="NCBIfam" id="TIGR01447">
    <property type="entry name" value="recD"/>
    <property type="match status" value="1"/>
</dbReference>
<evidence type="ECO:0000256" key="1">
    <source>
        <dbReference type="ARBA" id="ARBA00022741"/>
    </source>
</evidence>
<dbReference type="Pfam" id="PF13538">
    <property type="entry name" value="UvrD_C_2"/>
    <property type="match status" value="1"/>
</dbReference>
<dbReference type="GO" id="GO:0000724">
    <property type="term" value="P:double-strand break repair via homologous recombination"/>
    <property type="evidence" value="ECO:0007669"/>
    <property type="project" value="UniProtKB-UniRule"/>
</dbReference>
<dbReference type="PANTHER" id="PTHR43788">
    <property type="entry name" value="DNA2/NAM7 HELICASE FAMILY MEMBER"/>
    <property type="match status" value="1"/>
</dbReference>
<comment type="miscellaneous">
    <text evidence="3">In the RecBCD complex, RecB has a slow 3'-5' helicase, an exonuclease activity and loads RecA onto ssDNA, RecD has a fast 5'-3' helicase activity, while RecC stimulates the ATPase and processivity of the RecB helicase and contributes to recognition of the Chi site.</text>
</comment>
<dbReference type="InterPro" id="IPR003593">
    <property type="entry name" value="AAA+_ATPase"/>
</dbReference>
<proteinExistence type="inferred from homology"/>
<dbReference type="GO" id="GO:0005524">
    <property type="term" value="F:ATP binding"/>
    <property type="evidence" value="ECO:0007669"/>
    <property type="project" value="UniProtKB-UniRule"/>
</dbReference>
<dbReference type="GO" id="GO:0008854">
    <property type="term" value="F:exodeoxyribonuclease V activity"/>
    <property type="evidence" value="ECO:0007669"/>
    <property type="project" value="InterPro"/>
</dbReference>
<keyword evidence="2 3" id="KW-0067">ATP-binding</keyword>
<keyword evidence="3" id="KW-0347">Helicase</keyword>
<organism evidence="5 6">
    <name type="scientific">Salinimonas iocasae</name>
    <dbReference type="NCBI Taxonomy" id="2572577"/>
    <lineage>
        <taxon>Bacteria</taxon>
        <taxon>Pseudomonadati</taxon>
        <taxon>Pseudomonadota</taxon>
        <taxon>Gammaproteobacteria</taxon>
        <taxon>Alteromonadales</taxon>
        <taxon>Alteromonadaceae</taxon>
        <taxon>Alteromonas/Salinimonas group</taxon>
        <taxon>Salinimonas</taxon>
    </lineage>
</organism>
<accession>A0A5B7YD82</accession>
<dbReference type="GO" id="GO:0017116">
    <property type="term" value="F:single-stranded DNA helicase activity"/>
    <property type="evidence" value="ECO:0007669"/>
    <property type="project" value="TreeGrafter"/>
</dbReference>